<evidence type="ECO:0000313" key="10">
    <source>
        <dbReference type="Proteomes" id="UP000178666"/>
    </source>
</evidence>
<dbReference type="PROSITE" id="PS51898">
    <property type="entry name" value="TYR_RECOMBINASE"/>
    <property type="match status" value="1"/>
</dbReference>
<accession>A0AAC9FBT3</accession>
<dbReference type="GO" id="GO:0006310">
    <property type="term" value="P:DNA recombination"/>
    <property type="evidence" value="ECO:0007669"/>
    <property type="project" value="UniProtKB-KW"/>
</dbReference>
<dbReference type="Gene3D" id="1.10.443.10">
    <property type="entry name" value="Intergrase catalytic core"/>
    <property type="match status" value="1"/>
</dbReference>
<evidence type="ECO:0000256" key="1">
    <source>
        <dbReference type="ARBA" id="ARBA00008857"/>
    </source>
</evidence>
<proteinExistence type="inferred from homology"/>
<dbReference type="EMBL" id="CP014352">
    <property type="protein sequence ID" value="AMS04618.1"/>
    <property type="molecule type" value="Genomic_DNA"/>
</dbReference>
<dbReference type="CDD" id="cd01189">
    <property type="entry name" value="INT_ICEBs1_C_like"/>
    <property type="match status" value="1"/>
</dbReference>
<evidence type="ECO:0000256" key="3">
    <source>
        <dbReference type="ARBA" id="ARBA00023125"/>
    </source>
</evidence>
<feature type="region of interest" description="Disordered" evidence="5">
    <location>
        <begin position="1"/>
        <end position="28"/>
    </location>
</feature>
<dbReference type="InterPro" id="IPR013762">
    <property type="entry name" value="Integrase-like_cat_sf"/>
</dbReference>
<dbReference type="AlphaFoldDB" id="A0AAC9FBT3"/>
<keyword evidence="3" id="KW-0238">DNA-binding</keyword>
<organism evidence="7 9">
    <name type="scientific">Acidipropionibacterium acidipropionici</name>
    <dbReference type="NCBI Taxonomy" id="1748"/>
    <lineage>
        <taxon>Bacteria</taxon>
        <taxon>Bacillati</taxon>
        <taxon>Actinomycetota</taxon>
        <taxon>Actinomycetes</taxon>
        <taxon>Propionibacteriales</taxon>
        <taxon>Propionibacteriaceae</taxon>
        <taxon>Acidipropionibacterium</taxon>
    </lineage>
</organism>
<evidence type="ECO:0000256" key="4">
    <source>
        <dbReference type="ARBA" id="ARBA00023172"/>
    </source>
</evidence>
<dbReference type="Proteomes" id="UP000178666">
    <property type="component" value="Chromosome"/>
</dbReference>
<feature type="region of interest" description="Disordered" evidence="5">
    <location>
        <begin position="45"/>
        <end position="72"/>
    </location>
</feature>
<evidence type="ECO:0000313" key="9">
    <source>
        <dbReference type="Proteomes" id="UP000075221"/>
    </source>
</evidence>
<dbReference type="InterPro" id="IPR050808">
    <property type="entry name" value="Phage_Integrase"/>
</dbReference>
<dbReference type="GO" id="GO:0015074">
    <property type="term" value="P:DNA integration"/>
    <property type="evidence" value="ECO:0007669"/>
    <property type="project" value="UniProtKB-KW"/>
</dbReference>
<sequence length="373" mass="40827">MGYVRDRWTDANPDGPSARPRRVHNGRWGKGRRWQAVWTDSAGRRQARACTSKDEAEKVVRDRDGRQAQSGPVPLDRWLHDWAAGQLHWSASTRRHADTAIDQVIVPALAGESVQSLTRQRIQDAVNGWAEQFAPATVKARWPFLRGAMSQAVADGVIERDPCVGVRLPRLAPPKTRVLTAGQVATIVSRVPERLRSLVIVGAASGLRPAELWGLTWDHVQAGGLRVDRQLRQGSAHDPKWGPPKTPRSNRTVSLGPAALEVLADHRSRWGDGVSGLVWTSRANGALSTSPMVGIWHRAVDGMGLWPRSGWHDLRHFHASALIHAGMSPRAVADRLGHADVTETLRVYSHLWPSDDASMAAVGDEIAGALSDT</sequence>
<keyword evidence="2" id="KW-0229">DNA integration</keyword>
<dbReference type="SUPFAM" id="SSF56349">
    <property type="entry name" value="DNA breaking-rejoining enzymes"/>
    <property type="match status" value="1"/>
</dbReference>
<dbReference type="EMBL" id="CP015970">
    <property type="protein sequence ID" value="AOZ46108.1"/>
    <property type="molecule type" value="Genomic_DNA"/>
</dbReference>
<evidence type="ECO:0000259" key="6">
    <source>
        <dbReference type="PROSITE" id="PS51898"/>
    </source>
</evidence>
<dbReference type="InterPro" id="IPR010998">
    <property type="entry name" value="Integrase_recombinase_N"/>
</dbReference>
<evidence type="ECO:0000313" key="8">
    <source>
        <dbReference type="EMBL" id="AOZ46108.1"/>
    </source>
</evidence>
<evidence type="ECO:0000313" key="7">
    <source>
        <dbReference type="EMBL" id="AMS04618.1"/>
    </source>
</evidence>
<reference evidence="7 9" key="2">
    <citation type="submission" date="2016-02" db="EMBL/GenBank/DDBJ databases">
        <title>Complete Genome Sequence of Propionibacterium acidipropionici ATCC 55737.</title>
        <authorList>
            <person name="Luna Flores C.H."/>
            <person name="Nielsen L.K."/>
            <person name="Marcellin E."/>
        </authorList>
    </citation>
    <scope>NUCLEOTIDE SEQUENCE [LARGE SCALE GENOMIC DNA]</scope>
    <source>
        <strain evidence="7 9">ATCC 55737</strain>
    </source>
</reference>
<reference evidence="8 10" key="1">
    <citation type="journal article" date="2016" name="Plant Dis.">
        <title>Improved production of propionic acid using genome shuffling.</title>
        <authorList>
            <person name="Luna-Flores C.H."/>
            <person name="Palfreyman R.W."/>
            <person name="Kromer J.O."/>
            <person name="Nielsen L.K."/>
            <person name="Marcellin E."/>
        </authorList>
    </citation>
    <scope>NUCLEOTIDE SEQUENCE [LARGE SCALE GENOMIC DNA]</scope>
    <source>
        <strain evidence="8 10">F3E8</strain>
    </source>
</reference>
<dbReference type="Proteomes" id="UP000075221">
    <property type="component" value="Chromosome"/>
</dbReference>
<dbReference type="GO" id="GO:0003677">
    <property type="term" value="F:DNA binding"/>
    <property type="evidence" value="ECO:0007669"/>
    <property type="project" value="UniProtKB-KW"/>
</dbReference>
<dbReference type="PANTHER" id="PTHR30629:SF2">
    <property type="entry name" value="PROPHAGE INTEGRASE INTS-RELATED"/>
    <property type="match status" value="1"/>
</dbReference>
<feature type="domain" description="Tyr recombinase" evidence="6">
    <location>
        <begin position="174"/>
        <end position="364"/>
    </location>
</feature>
<dbReference type="InterPro" id="IPR011010">
    <property type="entry name" value="DNA_brk_join_enz"/>
</dbReference>
<name>A0AAC9FBT3_9ACTN</name>
<comment type="similarity">
    <text evidence="1">Belongs to the 'phage' integrase family.</text>
</comment>
<feature type="compositionally biased region" description="Basic residues" evidence="5">
    <location>
        <begin position="19"/>
        <end position="28"/>
    </location>
</feature>
<evidence type="ECO:0000256" key="5">
    <source>
        <dbReference type="SAM" id="MobiDB-lite"/>
    </source>
</evidence>
<dbReference type="Gene3D" id="1.10.150.130">
    <property type="match status" value="1"/>
</dbReference>
<dbReference type="PANTHER" id="PTHR30629">
    <property type="entry name" value="PROPHAGE INTEGRASE"/>
    <property type="match status" value="1"/>
</dbReference>
<keyword evidence="10" id="KW-1185">Reference proteome</keyword>
<protein>
    <recommendedName>
        <fullName evidence="6">Tyr recombinase domain-containing protein</fullName>
    </recommendedName>
</protein>
<dbReference type="Pfam" id="PF00589">
    <property type="entry name" value="Phage_integrase"/>
    <property type="match status" value="1"/>
</dbReference>
<gene>
    <name evidence="8" type="ORF">A8L58_04595</name>
    <name evidence="7" type="ORF">AXH35_03130</name>
</gene>
<dbReference type="RefSeq" id="WP_062819036.1">
    <property type="nucleotide sequence ID" value="NZ_CP014352.1"/>
</dbReference>
<feature type="compositionally biased region" description="Basic and acidic residues" evidence="5">
    <location>
        <begin position="51"/>
        <end position="66"/>
    </location>
</feature>
<evidence type="ECO:0000256" key="2">
    <source>
        <dbReference type="ARBA" id="ARBA00022908"/>
    </source>
</evidence>
<keyword evidence="4" id="KW-0233">DNA recombination</keyword>
<dbReference type="InterPro" id="IPR002104">
    <property type="entry name" value="Integrase_catalytic"/>
</dbReference>